<reference evidence="2 3" key="1">
    <citation type="submission" date="2015-04" db="EMBL/GenBank/DDBJ databases">
        <title>Comparative genomics of rhizobia nodulating Arachis hypogaea in China.</title>
        <authorList>
            <person name="Li Y."/>
        </authorList>
    </citation>
    <scope>NUCLEOTIDE SEQUENCE [LARGE SCALE GENOMIC DNA]</scope>
    <source>
        <strain evidence="2 3">CCBAU 51787</strain>
    </source>
</reference>
<dbReference type="Proteomes" id="UP000290565">
    <property type="component" value="Unassembled WGS sequence"/>
</dbReference>
<sequence>MHPPRARPSQQAQATRTVARERIVEMSSAVHHRFFRWYPSQRNAQLQPGAGRPAAISRARRGARPRAHSSLVTGLRCATPRR</sequence>
<accession>A0A4Q0SNX6</accession>
<dbReference type="EMBL" id="LBJM01000046">
    <property type="protein sequence ID" value="RXH39831.1"/>
    <property type="molecule type" value="Genomic_DNA"/>
</dbReference>
<proteinExistence type="predicted"/>
<dbReference type="AlphaFoldDB" id="A0A4Q0SNX6"/>
<comment type="caution">
    <text evidence="2">The sequence shown here is derived from an EMBL/GenBank/DDBJ whole genome shotgun (WGS) entry which is preliminary data.</text>
</comment>
<evidence type="ECO:0000256" key="1">
    <source>
        <dbReference type="SAM" id="MobiDB-lite"/>
    </source>
</evidence>
<feature type="compositionally biased region" description="Basic residues" evidence="1">
    <location>
        <begin position="58"/>
        <end position="67"/>
    </location>
</feature>
<organism evidence="2 3">
    <name type="scientific">Bradyrhizobium zhanjiangense</name>
    <dbReference type="NCBI Taxonomy" id="1325107"/>
    <lineage>
        <taxon>Bacteria</taxon>
        <taxon>Pseudomonadati</taxon>
        <taxon>Pseudomonadota</taxon>
        <taxon>Alphaproteobacteria</taxon>
        <taxon>Hyphomicrobiales</taxon>
        <taxon>Nitrobacteraceae</taxon>
        <taxon>Bradyrhizobium</taxon>
    </lineage>
</organism>
<protein>
    <submittedName>
        <fullName evidence="2">Uncharacterized protein</fullName>
    </submittedName>
</protein>
<evidence type="ECO:0000313" key="3">
    <source>
        <dbReference type="Proteomes" id="UP000290565"/>
    </source>
</evidence>
<name>A0A4Q0SNX6_9BRAD</name>
<gene>
    <name evidence="2" type="ORF">XH94_15695</name>
</gene>
<feature type="region of interest" description="Disordered" evidence="1">
    <location>
        <begin position="45"/>
        <end position="82"/>
    </location>
</feature>
<evidence type="ECO:0000313" key="2">
    <source>
        <dbReference type="EMBL" id="RXH39831.1"/>
    </source>
</evidence>